<dbReference type="InterPro" id="IPR008906">
    <property type="entry name" value="HATC_C_dom"/>
</dbReference>
<dbReference type="EMBL" id="SNRW01016946">
    <property type="protein sequence ID" value="KAA6368838.1"/>
    <property type="molecule type" value="Genomic_DNA"/>
</dbReference>
<feature type="domain" description="HAT C-terminal dimerisation" evidence="1">
    <location>
        <begin position="36"/>
        <end position="101"/>
    </location>
</feature>
<evidence type="ECO:0000313" key="3">
    <source>
        <dbReference type="Proteomes" id="UP000324800"/>
    </source>
</evidence>
<dbReference type="Proteomes" id="UP000324800">
    <property type="component" value="Unassembled WGS sequence"/>
</dbReference>
<feature type="non-terminal residue" evidence="2">
    <location>
        <position position="108"/>
    </location>
</feature>
<comment type="caution">
    <text evidence="2">The sequence shown here is derived from an EMBL/GenBank/DDBJ whole genome shotgun (WGS) entry which is preliminary data.</text>
</comment>
<reference evidence="2 3" key="1">
    <citation type="submission" date="2019-03" db="EMBL/GenBank/DDBJ databases">
        <title>Single cell metagenomics reveals metabolic interactions within the superorganism composed of flagellate Streblomastix strix and complex community of Bacteroidetes bacteria on its surface.</title>
        <authorList>
            <person name="Treitli S.C."/>
            <person name="Kolisko M."/>
            <person name="Husnik F."/>
            <person name="Keeling P."/>
            <person name="Hampl V."/>
        </authorList>
    </citation>
    <scope>NUCLEOTIDE SEQUENCE [LARGE SCALE GENOMIC DNA]</scope>
    <source>
        <strain evidence="2">ST1C</strain>
    </source>
</reference>
<dbReference type="AlphaFoldDB" id="A0A5J4UE21"/>
<dbReference type="SUPFAM" id="SSF53098">
    <property type="entry name" value="Ribonuclease H-like"/>
    <property type="match status" value="1"/>
</dbReference>
<organism evidence="2 3">
    <name type="scientific">Streblomastix strix</name>
    <dbReference type="NCBI Taxonomy" id="222440"/>
    <lineage>
        <taxon>Eukaryota</taxon>
        <taxon>Metamonada</taxon>
        <taxon>Preaxostyla</taxon>
        <taxon>Oxymonadida</taxon>
        <taxon>Streblomastigidae</taxon>
        <taxon>Streblomastix</taxon>
    </lineage>
</organism>
<proteinExistence type="predicted"/>
<accession>A0A5J4UE21</accession>
<gene>
    <name evidence="2" type="ORF">EZS28_035634</name>
</gene>
<dbReference type="OrthoDB" id="10023262at2759"/>
<dbReference type="Pfam" id="PF05699">
    <property type="entry name" value="Dimer_Tnp_hAT"/>
    <property type="match status" value="1"/>
</dbReference>
<evidence type="ECO:0000313" key="2">
    <source>
        <dbReference type="EMBL" id="KAA6368838.1"/>
    </source>
</evidence>
<sequence length="108" mass="12225">MGIEDPNDRLKILGVLQKYWTGTLDLSLGESIAPNISSIEYWSLFEQSTDLETKILAKFAINMLSVTSQEADVERAFSLLSLIMGEQRDKLSNESIFSLMTIVMKNKY</sequence>
<name>A0A5J4UE21_9EUKA</name>
<dbReference type="GO" id="GO:0046983">
    <property type="term" value="F:protein dimerization activity"/>
    <property type="evidence" value="ECO:0007669"/>
    <property type="project" value="InterPro"/>
</dbReference>
<dbReference type="InterPro" id="IPR012337">
    <property type="entry name" value="RNaseH-like_sf"/>
</dbReference>
<evidence type="ECO:0000259" key="1">
    <source>
        <dbReference type="Pfam" id="PF05699"/>
    </source>
</evidence>
<protein>
    <recommendedName>
        <fullName evidence="1">HAT C-terminal dimerisation domain-containing protein</fullName>
    </recommendedName>
</protein>